<keyword evidence="2" id="KW-1185">Reference proteome</keyword>
<evidence type="ECO:0000313" key="1">
    <source>
        <dbReference type="EMBL" id="AII86963.1"/>
    </source>
</evidence>
<dbReference type="Proteomes" id="UP000028680">
    <property type="component" value="Chromosome"/>
</dbReference>
<dbReference type="SUPFAM" id="SSF54909">
    <property type="entry name" value="Dimeric alpha+beta barrel"/>
    <property type="match status" value="1"/>
</dbReference>
<dbReference type="InterPro" id="IPR011008">
    <property type="entry name" value="Dimeric_a/b-barrel"/>
</dbReference>
<reference evidence="1 2" key="1">
    <citation type="journal article" date="2014" name="ISME J.">
        <title>Adaptation of an abundant Roseobacter RCA organism to pelagic systems revealed by genomic and transcriptomic analyses.</title>
        <authorList>
            <person name="Voget S."/>
            <person name="Wemheuer B."/>
            <person name="Brinkhoff T."/>
            <person name="Vollmers J."/>
            <person name="Dietrich S."/>
            <person name="Giebel H.A."/>
            <person name="Beardsley C."/>
            <person name="Sardemann C."/>
            <person name="Bakenhus I."/>
            <person name="Billerbeck S."/>
            <person name="Daniel R."/>
            <person name="Simon M."/>
        </authorList>
    </citation>
    <scope>NUCLEOTIDE SEQUENCE [LARGE SCALE GENOMIC DNA]</scope>
    <source>
        <strain evidence="1 2">RCA23</strain>
    </source>
</reference>
<dbReference type="EMBL" id="CP003984">
    <property type="protein sequence ID" value="AII86963.1"/>
    <property type="molecule type" value="Genomic_DNA"/>
</dbReference>
<dbReference type="KEGG" id="ptp:RCA23_c14210"/>
<organism evidence="1 2">
    <name type="scientific">Planktomarina temperata RCA23</name>
    <dbReference type="NCBI Taxonomy" id="666509"/>
    <lineage>
        <taxon>Bacteria</taxon>
        <taxon>Pseudomonadati</taxon>
        <taxon>Pseudomonadota</taxon>
        <taxon>Alphaproteobacteria</taxon>
        <taxon>Rhodobacterales</taxon>
        <taxon>Paracoccaceae</taxon>
        <taxon>Planktomarina</taxon>
    </lineage>
</organism>
<evidence type="ECO:0000313" key="2">
    <source>
        <dbReference type="Proteomes" id="UP000028680"/>
    </source>
</evidence>
<accession>A0AAN0RIT8</accession>
<gene>
    <name evidence="1" type="ORF">RCA23_c14210</name>
</gene>
<name>A0AAN0RIT8_9RHOB</name>
<protein>
    <recommendedName>
        <fullName evidence="3">DUF3291 domain-containing protein</fullName>
    </recommendedName>
</protein>
<evidence type="ECO:0008006" key="3">
    <source>
        <dbReference type="Google" id="ProtNLM"/>
    </source>
</evidence>
<proteinExistence type="predicted"/>
<sequence>MHVSVTGLKTNNLYSSMKFWLLTIPAFREAQKAEGILLCENKSRNGYQHTLTVWKTKAHMLAYLRSPKHMKAMRAFPSIAIGRLLSYESDAVPSWDEAMLKWEREARNG</sequence>
<dbReference type="AlphaFoldDB" id="A0AAN0RIT8"/>